<gene>
    <name evidence="4" type="ORF">ABGN05_17150</name>
</gene>
<evidence type="ECO:0000313" key="4">
    <source>
        <dbReference type="EMBL" id="MEX0407388.1"/>
    </source>
</evidence>
<evidence type="ECO:0000259" key="1">
    <source>
        <dbReference type="Pfam" id="PF01968"/>
    </source>
</evidence>
<keyword evidence="5" id="KW-1185">Reference proteome</keyword>
<feature type="domain" description="Hydantoinase A/oxoprolinase" evidence="1">
    <location>
        <begin position="211"/>
        <end position="495"/>
    </location>
</feature>
<dbReference type="InterPro" id="IPR008040">
    <property type="entry name" value="Hydant_A_N"/>
</dbReference>
<comment type="caution">
    <text evidence="4">The sequence shown here is derived from an EMBL/GenBank/DDBJ whole genome shotgun (WGS) entry which is preliminary data.</text>
</comment>
<dbReference type="Pfam" id="PF05378">
    <property type="entry name" value="Hydant_A_N"/>
    <property type="match status" value="1"/>
</dbReference>
<evidence type="ECO:0000313" key="5">
    <source>
        <dbReference type="Proteomes" id="UP001556692"/>
    </source>
</evidence>
<dbReference type="PANTHER" id="PTHR11365">
    <property type="entry name" value="5-OXOPROLINASE RELATED"/>
    <property type="match status" value="1"/>
</dbReference>
<reference evidence="4 5" key="1">
    <citation type="submission" date="2024-05" db="EMBL/GenBank/DDBJ databases">
        <authorList>
            <person name="Jiang F."/>
        </authorList>
    </citation>
    <scope>NUCLEOTIDE SEQUENCE [LARGE SCALE GENOMIC DNA]</scope>
    <source>
        <strain evidence="4 5">LZ166</strain>
    </source>
</reference>
<dbReference type="Pfam" id="PF01968">
    <property type="entry name" value="Hydantoinase_A"/>
    <property type="match status" value="1"/>
</dbReference>
<organism evidence="4 5">
    <name type="scientific">Aquibium pacificus</name>
    <dbReference type="NCBI Taxonomy" id="3153579"/>
    <lineage>
        <taxon>Bacteria</taxon>
        <taxon>Pseudomonadati</taxon>
        <taxon>Pseudomonadota</taxon>
        <taxon>Alphaproteobacteria</taxon>
        <taxon>Hyphomicrobiales</taxon>
        <taxon>Phyllobacteriaceae</taxon>
        <taxon>Aquibium</taxon>
    </lineage>
</organism>
<dbReference type="InterPro" id="IPR002821">
    <property type="entry name" value="Hydantoinase_A"/>
</dbReference>
<evidence type="ECO:0000259" key="3">
    <source>
        <dbReference type="Pfam" id="PF19278"/>
    </source>
</evidence>
<dbReference type="InterPro" id="IPR049517">
    <property type="entry name" value="ACX-like_C"/>
</dbReference>
<dbReference type="EMBL" id="JBDPGJ010000004">
    <property type="protein sequence ID" value="MEX0407388.1"/>
    <property type="molecule type" value="Genomic_DNA"/>
</dbReference>
<name>A0ABV3SKS8_9HYPH</name>
<sequence length="687" mass="73508">MDGAITSETDWKIGVDIGGTFIDFCALEARSGRVASLKVLTTPDDPGAELLTGLTLLAEREGLDPTTVSRFVHGTTVGINTIIQRRGADLALITNAGFEDVIELARLRMPDVYSLFCSRPEQLVTRDRVFGIAARMLADGRQSVAPDMAALAEAVSTARERGAKGFIVSFLHAWRNSEQEAAVKAEIQRLAPDLFVFTSSEVWPVIREYERTTTAILNGYVHPRVAGYLIALQERLAGRGVPARPMLTKSNGGLMNADEGKQSCVNMLLSGTASGVIGAAWLARQAGEKRVLTLDIGGTSADFALIIDGEAQFGTGELIGEFPLYIPSVSVSSIGIGGGSIAQVDDRGVLRVGPESAGSTPGPACYGRGGNRATVTDAMVVCGWLGHSQMAYGQLKMDVALAEQAVGELAAMLDRSTQQTAQAILDIAVSEMFVEVEKLASRSGVDLRDFTLMPFGGGGPMLGAFLALEMQMRRVMAPRRPGVVSALGGLVADLRGDFIRTVFAALAPSSLPRMRSALDGLMTEGRDWLAAQNHKGSAEMRLMADMRYAGQSFEIEVPLRTEWIAGGNLKAVAAAFHDMHARLYDYFDAKGEIEVVNLRLSAIGAGPELHFPEAEEVLSEAKAERDVPVYTGGKLRPIPLYAREDLRPGAEFVGPAVVAQEDTTFAIPAGARAHVDRFLNLHLTFGE</sequence>
<evidence type="ECO:0000259" key="2">
    <source>
        <dbReference type="Pfam" id="PF05378"/>
    </source>
</evidence>
<dbReference type="Proteomes" id="UP001556692">
    <property type="component" value="Unassembled WGS sequence"/>
</dbReference>
<feature type="domain" description="Acetophenone carboxylase-like C-terminal" evidence="3">
    <location>
        <begin position="515"/>
        <end position="683"/>
    </location>
</feature>
<proteinExistence type="predicted"/>
<accession>A0ABV3SKS8</accession>
<feature type="domain" description="Hydantoinase/oxoprolinase N-terminal" evidence="2">
    <location>
        <begin position="12"/>
        <end position="189"/>
    </location>
</feature>
<dbReference type="RefSeq" id="WP_367955270.1">
    <property type="nucleotide sequence ID" value="NZ_JBDPGJ010000004.1"/>
</dbReference>
<dbReference type="InterPro" id="IPR045079">
    <property type="entry name" value="Oxoprolinase-like"/>
</dbReference>
<dbReference type="Pfam" id="PF19278">
    <property type="entry name" value="Hydant_A_C"/>
    <property type="match status" value="1"/>
</dbReference>
<dbReference type="PANTHER" id="PTHR11365:SF23">
    <property type="entry name" value="HYPOTHETICAL 5-OXOPROLINASE (EUROFUNG)-RELATED"/>
    <property type="match status" value="1"/>
</dbReference>
<protein>
    <submittedName>
        <fullName evidence="4">Hydantoinase/oxoprolinase family protein</fullName>
    </submittedName>
</protein>